<name>A0ABM8T862_9BURK</name>
<feature type="domain" description="Transposase IS66 central" evidence="1">
    <location>
        <begin position="105"/>
        <end position="203"/>
    </location>
</feature>
<proteinExistence type="predicted"/>
<evidence type="ECO:0000313" key="4">
    <source>
        <dbReference type="Proteomes" id="UP000674425"/>
    </source>
</evidence>
<keyword evidence="4" id="KW-1185">Reference proteome</keyword>
<organism evidence="3 4">
    <name type="scientific">Paraburkholderia aspalathi</name>
    <dbReference type="NCBI Taxonomy" id="1324617"/>
    <lineage>
        <taxon>Bacteria</taxon>
        <taxon>Pseudomonadati</taxon>
        <taxon>Pseudomonadota</taxon>
        <taxon>Betaproteobacteria</taxon>
        <taxon>Burkholderiales</taxon>
        <taxon>Burkholderiaceae</taxon>
        <taxon>Paraburkholderia</taxon>
    </lineage>
</organism>
<reference evidence="3 4" key="1">
    <citation type="submission" date="2021-02" db="EMBL/GenBank/DDBJ databases">
        <authorList>
            <person name="Vanwijnsberghe S."/>
        </authorList>
    </citation>
    <scope>NUCLEOTIDE SEQUENCE [LARGE SCALE GENOMIC DNA]</scope>
    <source>
        <strain evidence="3 4">R-69658</strain>
    </source>
</reference>
<dbReference type="InterPro" id="IPR004291">
    <property type="entry name" value="Transposase_IS66_central"/>
</dbReference>
<dbReference type="Pfam" id="PF13005">
    <property type="entry name" value="zf-IS66"/>
    <property type="match status" value="1"/>
</dbReference>
<dbReference type="PANTHER" id="PTHR33678:SF1">
    <property type="entry name" value="BLL1576 PROTEIN"/>
    <property type="match status" value="1"/>
</dbReference>
<evidence type="ECO:0000259" key="2">
    <source>
        <dbReference type="Pfam" id="PF13005"/>
    </source>
</evidence>
<protein>
    <recommendedName>
        <fullName evidence="5">Transposase</fullName>
    </recommendedName>
</protein>
<dbReference type="InterPro" id="IPR052344">
    <property type="entry name" value="Transposase-related"/>
</dbReference>
<evidence type="ECO:0008006" key="5">
    <source>
        <dbReference type="Google" id="ProtNLM"/>
    </source>
</evidence>
<dbReference type="EMBL" id="CAJNAU010000216">
    <property type="protein sequence ID" value="CAE6867435.1"/>
    <property type="molecule type" value="Genomic_DNA"/>
</dbReference>
<dbReference type="InterPro" id="IPR024474">
    <property type="entry name" value="Znf_dom_IS66"/>
</dbReference>
<sequence length="246" mass="27423">MWRVFDDEGAAPIEIPKTQRTVPEQAQRKPLPDHLPRDVQTFLLESIGKCSKCGAPMKPLDEDVSEQLEYVPASFRVIHHVRPKFACSCCDHTAQAAAPSRPVERSLAGSGLLAHVLAWKFADSLSLYRQSVTYARQGVGLDRSLLAKWVGHAATLLEPLDDALRRHVMAATKLDADVTPVPVLALGNGKKKTGRLWVYVRDVARRAFNWLRVFRWGLNCLRALLGQVVALFVTESVKFRICGCNE</sequence>
<gene>
    <name evidence="3" type="ORF">R69658_07943</name>
</gene>
<evidence type="ECO:0000313" key="3">
    <source>
        <dbReference type="EMBL" id="CAE6867435.1"/>
    </source>
</evidence>
<comment type="caution">
    <text evidence="3">The sequence shown here is derived from an EMBL/GenBank/DDBJ whole genome shotgun (WGS) entry which is preliminary data.</text>
</comment>
<dbReference type="PANTHER" id="PTHR33678">
    <property type="entry name" value="BLL1576 PROTEIN"/>
    <property type="match status" value="1"/>
</dbReference>
<feature type="domain" description="Transposase IS66 zinc-finger binding" evidence="2">
    <location>
        <begin position="49"/>
        <end position="91"/>
    </location>
</feature>
<dbReference type="Proteomes" id="UP000674425">
    <property type="component" value="Unassembled WGS sequence"/>
</dbReference>
<accession>A0ABM8T862</accession>
<dbReference type="Pfam" id="PF03050">
    <property type="entry name" value="DDE_Tnp_IS66"/>
    <property type="match status" value="1"/>
</dbReference>
<evidence type="ECO:0000259" key="1">
    <source>
        <dbReference type="Pfam" id="PF03050"/>
    </source>
</evidence>